<evidence type="ECO:0000259" key="7">
    <source>
        <dbReference type="SMART" id="SM00650"/>
    </source>
</evidence>
<gene>
    <name evidence="8" type="ORF">SAMN05216289_11474</name>
</gene>
<accession>A0A1I4Y3E5</accession>
<dbReference type="CDD" id="cd02440">
    <property type="entry name" value="AdoMet_MTases"/>
    <property type="match status" value="1"/>
</dbReference>
<evidence type="ECO:0000256" key="2">
    <source>
        <dbReference type="ARBA" id="ARBA00013346"/>
    </source>
</evidence>
<dbReference type="PANTHER" id="PTHR11579">
    <property type="entry name" value="PROTEIN-L-ISOASPARTATE O-METHYLTRANSFERASE"/>
    <property type="match status" value="1"/>
</dbReference>
<feature type="domain" description="Ribosomal RNA adenine methylase transferase N-terminal" evidence="7">
    <location>
        <begin position="80"/>
        <end position="211"/>
    </location>
</feature>
<dbReference type="STRING" id="578942.SAMN05216289_11474"/>
<evidence type="ECO:0000256" key="4">
    <source>
        <dbReference type="ARBA" id="ARBA00022679"/>
    </source>
</evidence>
<keyword evidence="4 8" id="KW-0808">Transferase</keyword>
<dbReference type="GO" id="GO:0005737">
    <property type="term" value="C:cytoplasm"/>
    <property type="evidence" value="ECO:0007669"/>
    <property type="project" value="TreeGrafter"/>
</dbReference>
<dbReference type="GO" id="GO:0000179">
    <property type="term" value="F:rRNA (adenine-N6,N6-)-dimethyltransferase activity"/>
    <property type="evidence" value="ECO:0007669"/>
    <property type="project" value="InterPro"/>
</dbReference>
<evidence type="ECO:0000313" key="9">
    <source>
        <dbReference type="Proteomes" id="UP000198575"/>
    </source>
</evidence>
<protein>
    <recommendedName>
        <fullName evidence="2">Protein-L-isoaspartate O-methyltransferase</fullName>
    </recommendedName>
    <alternativeName>
        <fullName evidence="6">Protein L-isoaspartyl methyltransferase</fullName>
    </alternativeName>
</protein>
<dbReference type="InterPro" id="IPR020598">
    <property type="entry name" value="rRNA_Ade_methylase_Trfase_N"/>
</dbReference>
<dbReference type="EMBL" id="FOVF01000014">
    <property type="protein sequence ID" value="SFN32566.1"/>
    <property type="molecule type" value="Genomic_DNA"/>
</dbReference>
<dbReference type="Proteomes" id="UP000198575">
    <property type="component" value="Unassembled WGS sequence"/>
</dbReference>
<evidence type="ECO:0000256" key="5">
    <source>
        <dbReference type="ARBA" id="ARBA00022691"/>
    </source>
</evidence>
<keyword evidence="3 8" id="KW-0489">Methyltransferase</keyword>
<reference evidence="8 9" key="1">
    <citation type="submission" date="2016-10" db="EMBL/GenBank/DDBJ databases">
        <authorList>
            <person name="de Groot N.N."/>
        </authorList>
    </citation>
    <scope>NUCLEOTIDE SEQUENCE [LARGE SCALE GENOMIC DNA]</scope>
    <source>
        <strain evidence="8 9">CGMCC 1.7659</strain>
    </source>
</reference>
<sequence length="232" mass="25650">MLSPLFTRFWNLPMSTQAELARENMVENQIRTWEVLDPRVLEVLGRLHREDFVPERFRGMAFVDVELPLGHGEVMLKPVVEGRVLQAVAIEPGQRVLEIGTGSGFLSACLAELGGRVHSVELHADLADQARRNLAGAGIAGVTVEVCDALTDYATKEPFDCVVLTGAVFALPERVRGWVRPGGRLFAITGESPAMQALLHTRVDATHWQTESLFETDIPYLTNATPPRHFTL</sequence>
<dbReference type="InterPro" id="IPR000682">
    <property type="entry name" value="PCMT"/>
</dbReference>
<evidence type="ECO:0000256" key="1">
    <source>
        <dbReference type="ARBA" id="ARBA00005369"/>
    </source>
</evidence>
<name>A0A1I4Y3E5_9GAMM</name>
<organism evidence="8 9">
    <name type="scientific">Dokdonella immobilis</name>
    <dbReference type="NCBI Taxonomy" id="578942"/>
    <lineage>
        <taxon>Bacteria</taxon>
        <taxon>Pseudomonadati</taxon>
        <taxon>Pseudomonadota</taxon>
        <taxon>Gammaproteobacteria</taxon>
        <taxon>Lysobacterales</taxon>
        <taxon>Rhodanobacteraceae</taxon>
        <taxon>Dokdonella</taxon>
    </lineage>
</organism>
<dbReference type="InterPro" id="IPR029063">
    <property type="entry name" value="SAM-dependent_MTases_sf"/>
</dbReference>
<keyword evidence="9" id="KW-1185">Reference proteome</keyword>
<dbReference type="Gene3D" id="3.40.50.150">
    <property type="entry name" value="Vaccinia Virus protein VP39"/>
    <property type="match status" value="1"/>
</dbReference>
<dbReference type="AlphaFoldDB" id="A0A1I4Y3E5"/>
<evidence type="ECO:0000313" key="8">
    <source>
        <dbReference type="EMBL" id="SFN32566.1"/>
    </source>
</evidence>
<evidence type="ECO:0000256" key="6">
    <source>
        <dbReference type="ARBA" id="ARBA00030757"/>
    </source>
</evidence>
<dbReference type="SUPFAM" id="SSF53335">
    <property type="entry name" value="S-adenosyl-L-methionine-dependent methyltransferases"/>
    <property type="match status" value="1"/>
</dbReference>
<evidence type="ECO:0000256" key="3">
    <source>
        <dbReference type="ARBA" id="ARBA00022603"/>
    </source>
</evidence>
<dbReference type="Pfam" id="PF01135">
    <property type="entry name" value="PCMT"/>
    <property type="match status" value="1"/>
</dbReference>
<keyword evidence="5" id="KW-0949">S-adenosyl-L-methionine</keyword>
<comment type="similarity">
    <text evidence="1">Belongs to the methyltransferase superfamily. L-isoaspartyl/D-aspartyl protein methyltransferase family.</text>
</comment>
<dbReference type="GO" id="GO:0004719">
    <property type="term" value="F:protein-L-isoaspartate (D-aspartate) O-methyltransferase activity"/>
    <property type="evidence" value="ECO:0007669"/>
    <property type="project" value="InterPro"/>
</dbReference>
<dbReference type="SMART" id="SM00650">
    <property type="entry name" value="rADc"/>
    <property type="match status" value="1"/>
</dbReference>
<proteinExistence type="inferred from homology"/>
<dbReference type="PANTHER" id="PTHR11579:SF18">
    <property type="entry name" value="PROTEIN-L-ISOASPARTATE O-METHYLTRANSFERASE"/>
    <property type="match status" value="1"/>
</dbReference>